<accession>A0A9P3CQZ8</accession>
<name>A0A9P3CQZ8_9PEZI</name>
<dbReference type="RefSeq" id="XP_044662214.1">
    <property type="nucleotide sequence ID" value="XM_044806279.1"/>
</dbReference>
<evidence type="ECO:0000313" key="1">
    <source>
        <dbReference type="EMBL" id="GIZ47727.1"/>
    </source>
</evidence>
<dbReference type="EMBL" id="BOLY01000007">
    <property type="protein sequence ID" value="GIZ47727.1"/>
    <property type="molecule type" value="Genomic_DNA"/>
</dbReference>
<dbReference type="OrthoDB" id="5273928at2759"/>
<sequence length="358" mass="39845">MPFDQENGLVYTERIMKANDHTSCFQSKRFVPFVKAPPHSQRGTRSLVDTAIITLFGNTDLLDASSLQSLPQAVIEQLWEWANDCKAVSLHVWQVFARTNHVKVHDIKGRRITCMRPACLAPVANDANMAWLVHLTIRDVAMDTDDAISIWQIPNLQAIYIQGSGTKQELVSDRILRAWASAATDSAAMSKLELMFIDGQREITPHCLQYLSQFPALKLFTAFKCGQDWIKAFGRAQSLAGWSLCIPNPVQQLIRSKTTRAEFDSGVVWPDFVENFIANAKGVASSNKPVLQLVGLDQARDGGRKARTTDFNHTIFSFQRDANSQAVAPDATAQPVAKRRKLKNDLGAANYQLMTGNV</sequence>
<dbReference type="GeneID" id="68296387"/>
<dbReference type="AlphaFoldDB" id="A0A9P3CQZ8"/>
<comment type="caution">
    <text evidence="1">The sequence shown here is derived from an EMBL/GenBank/DDBJ whole genome shotgun (WGS) entry which is preliminary data.</text>
</comment>
<proteinExistence type="predicted"/>
<reference evidence="1 2" key="1">
    <citation type="submission" date="2021-01" db="EMBL/GenBank/DDBJ databases">
        <title>Cercospora kikuchii MAFF 305040 whole genome shotgun sequence.</title>
        <authorList>
            <person name="Kashiwa T."/>
            <person name="Suzuki T."/>
        </authorList>
    </citation>
    <scope>NUCLEOTIDE SEQUENCE [LARGE SCALE GENOMIC DNA]</scope>
    <source>
        <strain evidence="1 2">MAFF 305040</strain>
    </source>
</reference>
<protein>
    <submittedName>
        <fullName evidence="1">Uncharacterized protein</fullName>
    </submittedName>
</protein>
<gene>
    <name evidence="1" type="ORF">CKM354_001081200</name>
</gene>
<evidence type="ECO:0000313" key="2">
    <source>
        <dbReference type="Proteomes" id="UP000825890"/>
    </source>
</evidence>
<organism evidence="1 2">
    <name type="scientific">Cercospora kikuchii</name>
    <dbReference type="NCBI Taxonomy" id="84275"/>
    <lineage>
        <taxon>Eukaryota</taxon>
        <taxon>Fungi</taxon>
        <taxon>Dikarya</taxon>
        <taxon>Ascomycota</taxon>
        <taxon>Pezizomycotina</taxon>
        <taxon>Dothideomycetes</taxon>
        <taxon>Dothideomycetidae</taxon>
        <taxon>Mycosphaerellales</taxon>
        <taxon>Mycosphaerellaceae</taxon>
        <taxon>Cercospora</taxon>
    </lineage>
</organism>
<keyword evidence="2" id="KW-1185">Reference proteome</keyword>
<dbReference type="Proteomes" id="UP000825890">
    <property type="component" value="Unassembled WGS sequence"/>
</dbReference>